<proteinExistence type="inferred from homology"/>
<keyword evidence="11" id="KW-1185">Reference proteome</keyword>
<evidence type="ECO:0000256" key="3">
    <source>
        <dbReference type="ARBA" id="ARBA00022840"/>
    </source>
</evidence>
<dbReference type="EMBL" id="CP136862">
    <property type="protein sequence ID" value="WOJ88375.1"/>
    <property type="molecule type" value="Genomic_DNA"/>
</dbReference>
<dbReference type="SMART" id="SM00487">
    <property type="entry name" value="DEXDc"/>
    <property type="match status" value="1"/>
</dbReference>
<dbReference type="PANTHER" id="PTHR13710:SF105">
    <property type="entry name" value="ATP-DEPENDENT DNA HELICASE Q1"/>
    <property type="match status" value="1"/>
</dbReference>
<dbReference type="Proteomes" id="UP001626536">
    <property type="component" value="Chromosome"/>
</dbReference>
<accession>A0ABZ0HN56</accession>
<dbReference type="PROSITE" id="PS51194">
    <property type="entry name" value="HELICASE_CTER"/>
    <property type="match status" value="1"/>
</dbReference>
<gene>
    <name evidence="10" type="ORF">RZS28_11045</name>
</gene>
<evidence type="ECO:0000256" key="2">
    <source>
        <dbReference type="ARBA" id="ARBA00022741"/>
    </source>
</evidence>
<evidence type="ECO:0000259" key="9">
    <source>
        <dbReference type="PROSITE" id="PS51194"/>
    </source>
</evidence>
<dbReference type="SMART" id="SM00490">
    <property type="entry name" value="HELICc"/>
    <property type="match status" value="1"/>
</dbReference>
<reference evidence="10 11" key="1">
    <citation type="submission" date="2023-10" db="EMBL/GenBank/DDBJ databases">
        <title>Novel methanotroph of the genus Methylocapsa from a subarctic wetland.</title>
        <authorList>
            <person name="Belova S.E."/>
            <person name="Oshkin I.Y."/>
            <person name="Miroshnikov K."/>
            <person name="Dedysh S.N."/>
        </authorList>
    </citation>
    <scope>NUCLEOTIDE SEQUENCE [LARGE SCALE GENOMIC DNA]</scope>
    <source>
        <strain evidence="10 11">RX1</strain>
    </source>
</reference>
<keyword evidence="5" id="KW-0413">Isomerase</keyword>
<evidence type="ECO:0000256" key="7">
    <source>
        <dbReference type="ARBA" id="ARBA00034808"/>
    </source>
</evidence>
<keyword evidence="10" id="KW-0347">Helicase</keyword>
<name>A0ABZ0HN56_9HYPH</name>
<dbReference type="InterPro" id="IPR011545">
    <property type="entry name" value="DEAD/DEAH_box_helicase_dom"/>
</dbReference>
<evidence type="ECO:0000256" key="5">
    <source>
        <dbReference type="ARBA" id="ARBA00023235"/>
    </source>
</evidence>
<feature type="domain" description="Helicase ATP-binding" evidence="8">
    <location>
        <begin position="87"/>
        <end position="279"/>
    </location>
</feature>
<comment type="similarity">
    <text evidence="1">Belongs to the helicase family. RecQ subfamily.</text>
</comment>
<keyword evidence="2" id="KW-0547">Nucleotide-binding</keyword>
<dbReference type="InterPro" id="IPR014001">
    <property type="entry name" value="Helicase_ATP-bd"/>
</dbReference>
<evidence type="ECO:0000256" key="6">
    <source>
        <dbReference type="ARBA" id="ARBA00034617"/>
    </source>
</evidence>
<evidence type="ECO:0000313" key="10">
    <source>
        <dbReference type="EMBL" id="WOJ88375.1"/>
    </source>
</evidence>
<dbReference type="SUPFAM" id="SSF52540">
    <property type="entry name" value="P-loop containing nucleoside triphosphate hydrolases"/>
    <property type="match status" value="1"/>
</dbReference>
<sequence>MTDEEIVLSRSETELLGRFGLASDGKILRLMETSEDFVLVPGLYDALKFESAPRLVFEPASPDAALLRSTPYRRYRSAAQKAAVRALLTMPAGGGLMVSMPTGSGKSLLFQIAALEARRRRTGSCVVVITPTVALALDHQRTLSGIAGLERSIALTGDLKGSAREDALFAFRRGDVPILLLSPEQVLSSAVSAALAEAAMDPAQKPGGLAASLAVFVIDEAHIVEQWGRSFRPDFQRLSSALAALRRHDPNLRALLLSATLPPAARRELRRSYGAAPQPWLEVDARAPRYEFDVAIQSFDDPAIRQTALDLAIDRVPRPVIVYTTLVEEASHLYDRLTRERGYRRAALFTGAISDPGQRRAIVDQWAVDEIDLVVATSAFGMGVDKADVRAVVHACLPEGPTRWYQEIGRAARDGYQGLAVCLFTDFGPQLGPTSDVRDAFGQSTRSWLGRDKAESRWRALVDRRRDMTWQGERRRLTLDLDAVREGLANFSGDYNRAWNRALLTLLQRAGVLEVVTTNPSGDEPGDLWVVDICDDRMFEKSMSNVWDYIMSVRDAEQAEAKEELSLFVALMRQPESKCVTRAAFELIEGGTVFAEPCGRCPSCRMRGVHPPRVLACSGLETAWPGPISCEEARLPAGVTLLAPYDPDFERGVEQLATSLARVGVEQLIVAAGHVDAAAEALIEIEPRYGFVLAYDEWSGPPTAFARVGTAVFLPANEGLARQLLARVRQVTLAWPEIMIIVVAQPDRELEGRRLDQTVSARAPISESMLDDLAADREVA</sequence>
<comment type="catalytic activity">
    <reaction evidence="6">
        <text>Couples ATP hydrolysis with the unwinding of duplex DNA by translocating in the 3'-5' direction.</text>
        <dbReference type="EC" id="5.6.2.4"/>
    </reaction>
</comment>
<dbReference type="Pfam" id="PF00271">
    <property type="entry name" value="Helicase_C"/>
    <property type="match status" value="1"/>
</dbReference>
<organism evidence="10 11">
    <name type="scientific">Methylocapsa polymorpha</name>
    <dbReference type="NCBI Taxonomy" id="3080828"/>
    <lineage>
        <taxon>Bacteria</taxon>
        <taxon>Pseudomonadati</taxon>
        <taxon>Pseudomonadota</taxon>
        <taxon>Alphaproteobacteria</taxon>
        <taxon>Hyphomicrobiales</taxon>
        <taxon>Beijerinckiaceae</taxon>
        <taxon>Methylocapsa</taxon>
    </lineage>
</organism>
<dbReference type="InterPro" id="IPR027417">
    <property type="entry name" value="P-loop_NTPase"/>
</dbReference>
<keyword evidence="10" id="KW-0378">Hydrolase</keyword>
<evidence type="ECO:0000256" key="4">
    <source>
        <dbReference type="ARBA" id="ARBA00023125"/>
    </source>
</evidence>
<evidence type="ECO:0000259" key="8">
    <source>
        <dbReference type="PROSITE" id="PS51192"/>
    </source>
</evidence>
<evidence type="ECO:0000313" key="11">
    <source>
        <dbReference type="Proteomes" id="UP001626536"/>
    </source>
</evidence>
<dbReference type="EC" id="5.6.2.4" evidence="7"/>
<dbReference type="GO" id="GO:0004386">
    <property type="term" value="F:helicase activity"/>
    <property type="evidence" value="ECO:0007669"/>
    <property type="project" value="UniProtKB-KW"/>
</dbReference>
<keyword evidence="3" id="KW-0067">ATP-binding</keyword>
<protein>
    <recommendedName>
        <fullName evidence="7">DNA 3'-5' helicase</fullName>
        <ecNumber evidence="7">5.6.2.4</ecNumber>
    </recommendedName>
</protein>
<feature type="domain" description="Helicase C-terminal" evidence="9">
    <location>
        <begin position="308"/>
        <end position="469"/>
    </location>
</feature>
<dbReference type="PANTHER" id="PTHR13710">
    <property type="entry name" value="DNA HELICASE RECQ FAMILY MEMBER"/>
    <property type="match status" value="1"/>
</dbReference>
<evidence type="ECO:0000256" key="1">
    <source>
        <dbReference type="ARBA" id="ARBA00005446"/>
    </source>
</evidence>
<dbReference type="Gene3D" id="3.40.50.300">
    <property type="entry name" value="P-loop containing nucleotide triphosphate hydrolases"/>
    <property type="match status" value="2"/>
</dbReference>
<keyword evidence="4" id="KW-0238">DNA-binding</keyword>
<dbReference type="Pfam" id="PF00270">
    <property type="entry name" value="DEAD"/>
    <property type="match status" value="1"/>
</dbReference>
<dbReference type="PROSITE" id="PS51192">
    <property type="entry name" value="HELICASE_ATP_BIND_1"/>
    <property type="match status" value="1"/>
</dbReference>
<dbReference type="RefSeq" id="WP_407337812.1">
    <property type="nucleotide sequence ID" value="NZ_CP136862.1"/>
</dbReference>
<dbReference type="InterPro" id="IPR001650">
    <property type="entry name" value="Helicase_C-like"/>
</dbReference>